<dbReference type="PANTHER" id="PTHR13789">
    <property type="entry name" value="MONOOXYGENASE"/>
    <property type="match status" value="1"/>
</dbReference>
<accession>A0A344L344</accession>
<dbReference type="OrthoDB" id="9782160at2"/>
<dbReference type="GO" id="GO:0004497">
    <property type="term" value="F:monooxygenase activity"/>
    <property type="evidence" value="ECO:0007669"/>
    <property type="project" value="UniProtKB-KW"/>
</dbReference>
<dbReference type="Proteomes" id="UP000250434">
    <property type="component" value="Chromosome"/>
</dbReference>
<dbReference type="InterPro" id="IPR036188">
    <property type="entry name" value="FAD/NAD-bd_sf"/>
</dbReference>
<dbReference type="Gene3D" id="3.50.50.60">
    <property type="entry name" value="FAD/NAD(P)-binding domain"/>
    <property type="match status" value="1"/>
</dbReference>
<dbReference type="SUPFAM" id="SSF51905">
    <property type="entry name" value="FAD/NAD(P)-binding domain"/>
    <property type="match status" value="1"/>
</dbReference>
<dbReference type="Pfam" id="PF01494">
    <property type="entry name" value="FAD_binding_3"/>
    <property type="match status" value="1"/>
</dbReference>
<evidence type="ECO:0000256" key="6">
    <source>
        <dbReference type="SAM" id="SignalP"/>
    </source>
</evidence>
<keyword evidence="3" id="KW-0274">FAD</keyword>
<dbReference type="RefSeq" id="WP_113691737.1">
    <property type="nucleotide sequence ID" value="NZ_CP015163.1"/>
</dbReference>
<feature type="signal peptide" evidence="6">
    <location>
        <begin position="1"/>
        <end position="21"/>
    </location>
</feature>
<evidence type="ECO:0000313" key="9">
    <source>
        <dbReference type="EMBL" id="AXB42468.1"/>
    </source>
</evidence>
<dbReference type="InterPro" id="IPR050493">
    <property type="entry name" value="FAD-dep_Monooxygenase_BioMet"/>
</dbReference>
<evidence type="ECO:0000313" key="10">
    <source>
        <dbReference type="Proteomes" id="UP000250434"/>
    </source>
</evidence>
<comment type="cofactor">
    <cofactor evidence="1">
        <name>FAD</name>
        <dbReference type="ChEBI" id="CHEBI:57692"/>
    </cofactor>
</comment>
<sequence length="395" mass="42489">MKVLVIGAGVGGMAAALSLLAAGHEVEVFEQGEKLRAAGNGVILWPNGTGILADLGVSLDDLGTRMDSLQIRAKDGKPLFWFQAGKIADKLGAPCMLVPRGDLVARMAGMLPEGCLRLGKRCTGLKTGGTSPVVASFDDGTEAEGDVLLGADGHRSIVRRELMGERPASYTGWATWHGITPSPEGLVPDHRVQTFVGNRALCALHPVGNGLVHWAFETPWSDGEVAPPPVDDRAPEPDVVPSPVVRLKERFGDWTGPVPELLATITDDDISVFPHIIHDVPENWGRGPVSLLGDAVHVVPPRVAMGVNQALEDAWVLGRTLTDNGDHEAQLRGYEKVRQRRVRKVQARAQGAERENPVLPIFVLLARNGIPLTWKMKLDIKQGSNFLNDDVPAAR</sequence>
<dbReference type="GO" id="GO:0071949">
    <property type="term" value="F:FAD binding"/>
    <property type="evidence" value="ECO:0007669"/>
    <property type="project" value="InterPro"/>
</dbReference>
<feature type="domain" description="FAD-binding" evidence="8">
    <location>
        <begin position="134"/>
        <end position="347"/>
    </location>
</feature>
<proteinExistence type="predicted"/>
<evidence type="ECO:0000256" key="3">
    <source>
        <dbReference type="ARBA" id="ARBA00022827"/>
    </source>
</evidence>
<evidence type="ECO:0000256" key="5">
    <source>
        <dbReference type="ARBA" id="ARBA00023033"/>
    </source>
</evidence>
<evidence type="ECO:0000259" key="7">
    <source>
        <dbReference type="Pfam" id="PF00890"/>
    </source>
</evidence>
<keyword evidence="2" id="KW-0285">Flavoprotein</keyword>
<dbReference type="PANTHER" id="PTHR13789:SF318">
    <property type="entry name" value="GERANYLGERANYL DIPHOSPHATE REDUCTASE"/>
    <property type="match status" value="1"/>
</dbReference>
<gene>
    <name evidence="9" type="ORF">A4R43_07945</name>
</gene>
<evidence type="ECO:0000256" key="2">
    <source>
        <dbReference type="ARBA" id="ARBA00022630"/>
    </source>
</evidence>
<keyword evidence="10" id="KW-1185">Reference proteome</keyword>
<evidence type="ECO:0000256" key="4">
    <source>
        <dbReference type="ARBA" id="ARBA00023002"/>
    </source>
</evidence>
<organism evidence="9 10">
    <name type="scientific">Amycolatopsis albispora</name>
    <dbReference type="NCBI Taxonomy" id="1804986"/>
    <lineage>
        <taxon>Bacteria</taxon>
        <taxon>Bacillati</taxon>
        <taxon>Actinomycetota</taxon>
        <taxon>Actinomycetes</taxon>
        <taxon>Pseudonocardiales</taxon>
        <taxon>Pseudonocardiaceae</taxon>
        <taxon>Amycolatopsis</taxon>
    </lineage>
</organism>
<evidence type="ECO:0000256" key="1">
    <source>
        <dbReference type="ARBA" id="ARBA00001974"/>
    </source>
</evidence>
<feature type="domain" description="FAD-dependent oxidoreductase 2 FAD-binding" evidence="7">
    <location>
        <begin position="3"/>
        <end position="36"/>
    </location>
</feature>
<reference evidence="9 10" key="1">
    <citation type="submission" date="2016-04" db="EMBL/GenBank/DDBJ databases">
        <title>Complete genome sequence and analysis of deep-sea sediment isolate, Amycolatopsis sp. WP1.</title>
        <authorList>
            <person name="Wang H."/>
            <person name="Chen S."/>
            <person name="Wu Q."/>
        </authorList>
    </citation>
    <scope>NUCLEOTIDE SEQUENCE [LARGE SCALE GENOMIC DNA]</scope>
    <source>
        <strain evidence="9 10">WP1</strain>
    </source>
</reference>
<keyword evidence="4" id="KW-0560">Oxidoreductase</keyword>
<feature type="chain" id="PRO_5038904362" evidence="6">
    <location>
        <begin position="22"/>
        <end position="395"/>
    </location>
</feature>
<dbReference type="KEGG" id="aab:A4R43_07945"/>
<dbReference type="InterPro" id="IPR002938">
    <property type="entry name" value="FAD-bd"/>
</dbReference>
<dbReference type="InterPro" id="IPR003953">
    <property type="entry name" value="FAD-dep_OxRdtase_2_FAD-bd"/>
</dbReference>
<dbReference type="AlphaFoldDB" id="A0A344L344"/>
<dbReference type="EMBL" id="CP015163">
    <property type="protein sequence ID" value="AXB42468.1"/>
    <property type="molecule type" value="Genomic_DNA"/>
</dbReference>
<keyword evidence="5" id="KW-0503">Monooxygenase</keyword>
<name>A0A344L344_9PSEU</name>
<evidence type="ECO:0000259" key="8">
    <source>
        <dbReference type="Pfam" id="PF01494"/>
    </source>
</evidence>
<dbReference type="PRINTS" id="PR00420">
    <property type="entry name" value="RNGMNOXGNASE"/>
</dbReference>
<dbReference type="Pfam" id="PF00890">
    <property type="entry name" value="FAD_binding_2"/>
    <property type="match status" value="1"/>
</dbReference>
<protein>
    <submittedName>
        <fullName evidence="9">Uncharacterized protein</fullName>
    </submittedName>
</protein>
<keyword evidence="6" id="KW-0732">Signal</keyword>